<name>A0ABU3U469_9FLAO</name>
<accession>A0ABU3U469</accession>
<organism evidence="5 6">
    <name type="scientific">Gilvirhabdus luticola</name>
    <dbReference type="NCBI Taxonomy" id="3079858"/>
    <lineage>
        <taxon>Bacteria</taxon>
        <taxon>Pseudomonadati</taxon>
        <taxon>Bacteroidota</taxon>
        <taxon>Flavobacteriia</taxon>
        <taxon>Flavobacteriales</taxon>
        <taxon>Flavobacteriaceae</taxon>
        <taxon>Gilvirhabdus</taxon>
    </lineage>
</organism>
<evidence type="ECO:0000313" key="5">
    <source>
        <dbReference type="EMBL" id="MDU8885117.1"/>
    </source>
</evidence>
<dbReference type="RefSeq" id="WP_316660978.1">
    <property type="nucleotide sequence ID" value="NZ_JAWHTF010000001.1"/>
</dbReference>
<feature type="region of interest" description="Disordered" evidence="2">
    <location>
        <begin position="494"/>
        <end position="513"/>
    </location>
</feature>
<dbReference type="Pfam" id="PF18962">
    <property type="entry name" value="Por_Secre_tail"/>
    <property type="match status" value="1"/>
</dbReference>
<dbReference type="InterPro" id="IPR026444">
    <property type="entry name" value="Secre_tail"/>
</dbReference>
<comment type="caution">
    <text evidence="5">The sequence shown here is derived from an EMBL/GenBank/DDBJ whole genome shotgun (WGS) entry which is preliminary data.</text>
</comment>
<dbReference type="PANTHER" id="PTHR10357">
    <property type="entry name" value="ALPHA-AMYLASE FAMILY MEMBER"/>
    <property type="match status" value="1"/>
</dbReference>
<dbReference type="SUPFAM" id="SSF51445">
    <property type="entry name" value="(Trans)glycosidases"/>
    <property type="match status" value="1"/>
</dbReference>
<feature type="signal peptide" evidence="3">
    <location>
        <begin position="1"/>
        <end position="18"/>
    </location>
</feature>
<dbReference type="SMART" id="SM00642">
    <property type="entry name" value="Aamy"/>
    <property type="match status" value="1"/>
</dbReference>
<dbReference type="Proteomes" id="UP001268651">
    <property type="component" value="Unassembled WGS sequence"/>
</dbReference>
<keyword evidence="6" id="KW-1185">Reference proteome</keyword>
<dbReference type="InterPro" id="IPR014756">
    <property type="entry name" value="Ig_E-set"/>
</dbReference>
<protein>
    <submittedName>
        <fullName evidence="5">Alpha-amylase family glycosyl hydrolase</fullName>
    </submittedName>
</protein>
<dbReference type="SUPFAM" id="SSF81296">
    <property type="entry name" value="E set domains"/>
    <property type="match status" value="1"/>
</dbReference>
<dbReference type="EMBL" id="JAWHTF010000001">
    <property type="protein sequence ID" value="MDU8885117.1"/>
    <property type="molecule type" value="Genomic_DNA"/>
</dbReference>
<reference evidence="5 6" key="1">
    <citation type="submission" date="2023-10" db="EMBL/GenBank/DDBJ databases">
        <title>Marimonas sp. nov. isolated from tidal mud flat.</title>
        <authorList>
            <person name="Jaincy N.J."/>
            <person name="Srinivasan S."/>
            <person name="Lee S.-S."/>
        </authorList>
    </citation>
    <scope>NUCLEOTIDE SEQUENCE [LARGE SCALE GENOMIC DNA]</scope>
    <source>
        <strain evidence="5 6">MJ-SS3</strain>
    </source>
</reference>
<dbReference type="InterPro" id="IPR006047">
    <property type="entry name" value="GH13_cat_dom"/>
</dbReference>
<evidence type="ECO:0000256" key="3">
    <source>
        <dbReference type="SAM" id="SignalP"/>
    </source>
</evidence>
<gene>
    <name evidence="5" type="ORF">RXV94_03020</name>
</gene>
<dbReference type="InterPro" id="IPR017853">
    <property type="entry name" value="GH"/>
</dbReference>
<keyword evidence="1 3" id="KW-0732">Signal</keyword>
<feature type="domain" description="Glycosyl hydrolase family 13 catalytic" evidence="4">
    <location>
        <begin position="392"/>
        <end position="769"/>
    </location>
</feature>
<proteinExistence type="predicted"/>
<dbReference type="PANTHER" id="PTHR10357:SF179">
    <property type="entry name" value="NEUTRAL AND BASIC AMINO ACID TRANSPORT PROTEIN RBAT"/>
    <property type="match status" value="1"/>
</dbReference>
<feature type="chain" id="PRO_5046944213" evidence="3">
    <location>
        <begin position="19"/>
        <end position="972"/>
    </location>
</feature>
<evidence type="ECO:0000256" key="2">
    <source>
        <dbReference type="SAM" id="MobiDB-lite"/>
    </source>
</evidence>
<dbReference type="NCBIfam" id="TIGR04183">
    <property type="entry name" value="Por_Secre_tail"/>
    <property type="match status" value="1"/>
</dbReference>
<dbReference type="GO" id="GO:0016787">
    <property type="term" value="F:hydrolase activity"/>
    <property type="evidence" value="ECO:0007669"/>
    <property type="project" value="UniProtKB-KW"/>
</dbReference>
<keyword evidence="5" id="KW-0378">Hydrolase</keyword>
<dbReference type="Gene3D" id="2.60.40.10">
    <property type="entry name" value="Immunoglobulins"/>
    <property type="match status" value="1"/>
</dbReference>
<dbReference type="Pfam" id="PF00128">
    <property type="entry name" value="Alpha-amylase"/>
    <property type="match status" value="1"/>
</dbReference>
<evidence type="ECO:0000313" key="6">
    <source>
        <dbReference type="Proteomes" id="UP001268651"/>
    </source>
</evidence>
<dbReference type="InterPro" id="IPR013783">
    <property type="entry name" value="Ig-like_fold"/>
</dbReference>
<sequence>MKKTVLTFLLFIPFVLSAQVTTNPSPIEVDQPVTITVDITAATCNSISSPGSVYMHAGIGPDSNPWNKVQGNWGMDDGVGEMTDNGDDTWSITITPNSYFGLTAGEEASATKMGMVFRNEDGSQELKHDNGGCKDFFFNVGAFQVSMINPTDGSIIVSSGGNTSVLATNTNGAADYELFANGVSINTRLNYDVTMGGPYQYFFSGITENQHCDLVVTQGGKSITKSFVILVNSAPAQNMAGGLVDGINYDSGDNTKATLVLNAPLKDFVYLAGSFPGNDWEPKPMHAMKKDASGKFWFELTGLTPGTYYTYQYWVGALSPVADSPKLVKTADPFSTLVLSPFDDPGNPNLDPGLPSYPTGQEREVTVLQTGQTPYSWTSFTKPKKEDLIIYEVLVRDFDANRNFQDLIDRIDYFKDLNINAIQLMPVMEFEGNESWGYNTAFHMALDKFYGTEDKFKELIDLYHQNGIAVILDLALNHVFGRSPMVRMWMNDPDGDGWGTDGDDETGDSSMSTENPYLNQYETHAYSVGNDFDHSSTLTQYYTQRVIKHWIEEFNIDGFRWDLTKGFTQNCSPSNEFCTNSFQQDRVDILKAYADYSWSLDPDHYVIFEHLGTPDGSDDEETEWADYRIGEGKGIMLWGKQTAEYNELSMGYNATIYFMGHDSRGFSEPRLVGYAESHDEERLMYKNLQFGNSSGSYDVTDLNTALSRMPAIGAVSLTIPGPKMIWHFGELGMDNSIFMCSDGVTINTDYDGNDDGDCKLTTKPQPQWDEMWLNDPNRRQVYDDWSRLISLKINEPVFEGSYSIDSPVSPSNLIPKIYIWDNALPNLKNVVILANFDVTSQNVVPNFPYTGTWYDLMDETGTTSITVNSTTDPISIPAGEFRIYGNQASTLSANDILLEDFTLYPNPTKTSFQITKPVENVSVYDITGKLIKTYNGGFPARYEFGVSEMADGMYLIKIESLEGSVTKRLIIN</sequence>
<dbReference type="Gene3D" id="3.20.20.80">
    <property type="entry name" value="Glycosidases"/>
    <property type="match status" value="1"/>
</dbReference>
<evidence type="ECO:0000259" key="4">
    <source>
        <dbReference type="SMART" id="SM00642"/>
    </source>
</evidence>
<dbReference type="CDD" id="cd11350">
    <property type="entry name" value="AmyAc_4"/>
    <property type="match status" value="1"/>
</dbReference>
<evidence type="ECO:0000256" key="1">
    <source>
        <dbReference type="ARBA" id="ARBA00022729"/>
    </source>
</evidence>